<comment type="catalytic activity">
    <reaction evidence="6">
        <text>inosine + phosphate = alpha-D-ribose 1-phosphate + hypoxanthine</text>
        <dbReference type="Rhea" id="RHEA:27646"/>
        <dbReference type="ChEBI" id="CHEBI:17368"/>
        <dbReference type="ChEBI" id="CHEBI:17596"/>
        <dbReference type="ChEBI" id="CHEBI:43474"/>
        <dbReference type="ChEBI" id="CHEBI:57720"/>
        <dbReference type="EC" id="2.4.2.1"/>
    </reaction>
</comment>
<dbReference type="GO" id="GO:0005737">
    <property type="term" value="C:cytoplasm"/>
    <property type="evidence" value="ECO:0007669"/>
    <property type="project" value="TreeGrafter"/>
</dbReference>
<evidence type="ECO:0000313" key="13">
    <source>
        <dbReference type="EMBL" id="KAK0405141.1"/>
    </source>
</evidence>
<comment type="caution">
    <text evidence="13">The sequence shown here is derived from an EMBL/GenBank/DDBJ whole genome shotgun (WGS) entry which is preliminary data.</text>
</comment>
<dbReference type="Proteomes" id="UP001175271">
    <property type="component" value="Unassembled WGS sequence"/>
</dbReference>
<evidence type="ECO:0000256" key="2">
    <source>
        <dbReference type="ARBA" id="ARBA00006751"/>
    </source>
</evidence>
<dbReference type="PANTHER" id="PTHR11904">
    <property type="entry name" value="METHYLTHIOADENOSINE/PURINE NUCLEOSIDE PHOSPHORYLASE"/>
    <property type="match status" value="1"/>
</dbReference>
<sequence length="329" mass="35905">MSRSPFKKRVRSTSTSGEPKILDPSSVSDINDAVEMIQYKIEGKSPEIAIVCGSGWSSLPLPDQVHAEVDFAELFLPKSAVPSHNNKFVFGDYEYTTEDGTKQRAFICVLKGRLHPYEFNMNTALCSLPILIMARLGIKKLILTNAVGGSGEGGYDSKTFVLIDDHICLPALSGFSPLMGIPTLKALGLQAAKEDKFVVFHNDTPYRKNVNEALMNHWQDDEKMKVKRGVYAMQGGPEFETPAEINFLLTHGGANCVGLSLAHEALVAKYLNMDIVGISLITNTKNDPEEPNHDAVKSTMEEGSECFENGAKLLNKAVGLMLELPAGNA</sequence>
<feature type="region of interest" description="Disordered" evidence="11">
    <location>
        <begin position="1"/>
        <end position="24"/>
    </location>
</feature>
<evidence type="ECO:0000256" key="10">
    <source>
        <dbReference type="ARBA" id="ARBA00031036"/>
    </source>
</evidence>
<feature type="domain" description="Nucleoside phosphorylase" evidence="12">
    <location>
        <begin position="48"/>
        <end position="307"/>
    </location>
</feature>
<comment type="catalytic activity">
    <reaction evidence="8">
        <text>2'-deoxyinosine + phosphate = 2-deoxy-alpha-D-ribose 1-phosphate + hypoxanthine</text>
        <dbReference type="Rhea" id="RHEA:27750"/>
        <dbReference type="ChEBI" id="CHEBI:17368"/>
        <dbReference type="ChEBI" id="CHEBI:28997"/>
        <dbReference type="ChEBI" id="CHEBI:43474"/>
        <dbReference type="ChEBI" id="CHEBI:57259"/>
        <dbReference type="EC" id="2.4.2.1"/>
    </reaction>
</comment>
<dbReference type="InterPro" id="IPR011268">
    <property type="entry name" value="Purine_phosphorylase"/>
</dbReference>
<dbReference type="PANTHER" id="PTHR11904:SF9">
    <property type="entry name" value="PURINE NUCLEOSIDE PHOSPHORYLASE-RELATED"/>
    <property type="match status" value="1"/>
</dbReference>
<organism evidence="13 14">
    <name type="scientific">Steinernema hermaphroditum</name>
    <dbReference type="NCBI Taxonomy" id="289476"/>
    <lineage>
        <taxon>Eukaryota</taxon>
        <taxon>Metazoa</taxon>
        <taxon>Ecdysozoa</taxon>
        <taxon>Nematoda</taxon>
        <taxon>Chromadorea</taxon>
        <taxon>Rhabditida</taxon>
        <taxon>Tylenchina</taxon>
        <taxon>Panagrolaimomorpha</taxon>
        <taxon>Strongyloidoidea</taxon>
        <taxon>Steinernematidae</taxon>
        <taxon>Steinernema</taxon>
    </lineage>
</organism>
<keyword evidence="14" id="KW-1185">Reference proteome</keyword>
<evidence type="ECO:0000256" key="4">
    <source>
        <dbReference type="ARBA" id="ARBA00022676"/>
    </source>
</evidence>
<dbReference type="SUPFAM" id="SSF53167">
    <property type="entry name" value="Purine and uridine phosphorylases"/>
    <property type="match status" value="1"/>
</dbReference>
<dbReference type="EC" id="2.4.2.1" evidence="3"/>
<protein>
    <recommendedName>
        <fullName evidence="3">purine-nucleoside phosphorylase</fullName>
        <ecNumber evidence="3">2.4.2.1</ecNumber>
    </recommendedName>
    <alternativeName>
        <fullName evidence="10">Inosine-guanosine phosphorylase</fullName>
    </alternativeName>
</protein>
<feature type="compositionally biased region" description="Basic residues" evidence="11">
    <location>
        <begin position="1"/>
        <end position="11"/>
    </location>
</feature>
<evidence type="ECO:0000259" key="12">
    <source>
        <dbReference type="Pfam" id="PF01048"/>
    </source>
</evidence>
<keyword evidence="5" id="KW-0808">Transferase</keyword>
<evidence type="ECO:0000256" key="8">
    <source>
        <dbReference type="ARBA" id="ARBA00023950"/>
    </source>
</evidence>
<comment type="similarity">
    <text evidence="2">Belongs to the PNP/MTAP phosphorylase family.</text>
</comment>
<dbReference type="CDD" id="cd09009">
    <property type="entry name" value="PNP-EcPNPII_like"/>
    <property type="match status" value="1"/>
</dbReference>
<dbReference type="Gene3D" id="3.40.50.1580">
    <property type="entry name" value="Nucleoside phosphorylase domain"/>
    <property type="match status" value="1"/>
</dbReference>
<name>A0AA39HFY4_9BILA</name>
<keyword evidence="4" id="KW-0328">Glycosyltransferase</keyword>
<dbReference type="GO" id="GO:0009116">
    <property type="term" value="P:nucleoside metabolic process"/>
    <property type="evidence" value="ECO:0007669"/>
    <property type="project" value="InterPro"/>
</dbReference>
<evidence type="ECO:0000256" key="9">
    <source>
        <dbReference type="ARBA" id="ARBA00023970"/>
    </source>
</evidence>
<evidence type="ECO:0000256" key="1">
    <source>
        <dbReference type="ARBA" id="ARBA00005058"/>
    </source>
</evidence>
<evidence type="ECO:0000256" key="3">
    <source>
        <dbReference type="ARBA" id="ARBA00011886"/>
    </source>
</evidence>
<dbReference type="InterPro" id="IPR000845">
    <property type="entry name" value="Nucleoside_phosphorylase_d"/>
</dbReference>
<comment type="pathway">
    <text evidence="1">Purine metabolism; purine nucleoside salvage.</text>
</comment>
<dbReference type="GO" id="GO:0004731">
    <property type="term" value="F:purine-nucleoside phosphorylase activity"/>
    <property type="evidence" value="ECO:0007669"/>
    <property type="project" value="UniProtKB-EC"/>
</dbReference>
<comment type="catalytic activity">
    <reaction evidence="9">
        <text>guanosine + phosphate = alpha-D-ribose 1-phosphate + guanine</text>
        <dbReference type="Rhea" id="RHEA:13233"/>
        <dbReference type="ChEBI" id="CHEBI:16235"/>
        <dbReference type="ChEBI" id="CHEBI:16750"/>
        <dbReference type="ChEBI" id="CHEBI:43474"/>
        <dbReference type="ChEBI" id="CHEBI:57720"/>
        <dbReference type="EC" id="2.4.2.1"/>
    </reaction>
</comment>
<evidence type="ECO:0000256" key="7">
    <source>
        <dbReference type="ARBA" id="ARBA00023929"/>
    </source>
</evidence>
<dbReference type="InterPro" id="IPR035994">
    <property type="entry name" value="Nucleoside_phosphorylase_sf"/>
</dbReference>
<reference evidence="13" key="1">
    <citation type="submission" date="2023-06" db="EMBL/GenBank/DDBJ databases">
        <title>Genomic analysis of the entomopathogenic nematode Steinernema hermaphroditum.</title>
        <authorList>
            <person name="Schwarz E.M."/>
            <person name="Heppert J.K."/>
            <person name="Baniya A."/>
            <person name="Schwartz H.T."/>
            <person name="Tan C.-H."/>
            <person name="Antoshechkin I."/>
            <person name="Sternberg P.W."/>
            <person name="Goodrich-Blair H."/>
            <person name="Dillman A.R."/>
        </authorList>
    </citation>
    <scope>NUCLEOTIDE SEQUENCE</scope>
    <source>
        <strain evidence="13">PS9179</strain>
        <tissue evidence="13">Whole animal</tissue>
    </source>
</reference>
<evidence type="ECO:0000256" key="5">
    <source>
        <dbReference type="ARBA" id="ARBA00022679"/>
    </source>
</evidence>
<evidence type="ECO:0000256" key="6">
    <source>
        <dbReference type="ARBA" id="ARBA00023918"/>
    </source>
</evidence>
<dbReference type="EMBL" id="JAUCMV010000004">
    <property type="protein sequence ID" value="KAK0405141.1"/>
    <property type="molecule type" value="Genomic_DNA"/>
</dbReference>
<proteinExistence type="inferred from homology"/>
<evidence type="ECO:0000313" key="14">
    <source>
        <dbReference type="Proteomes" id="UP001175271"/>
    </source>
</evidence>
<accession>A0AA39HFY4</accession>
<gene>
    <name evidence="13" type="ORF">QR680_017820</name>
</gene>
<evidence type="ECO:0000256" key="11">
    <source>
        <dbReference type="SAM" id="MobiDB-lite"/>
    </source>
</evidence>
<dbReference type="Pfam" id="PF01048">
    <property type="entry name" value="PNP_UDP_1"/>
    <property type="match status" value="1"/>
</dbReference>
<comment type="catalytic activity">
    <reaction evidence="7">
        <text>2'-deoxyguanosine + phosphate = 2-deoxy-alpha-D-ribose 1-phosphate + guanine</text>
        <dbReference type="Rhea" id="RHEA:27738"/>
        <dbReference type="ChEBI" id="CHEBI:16235"/>
        <dbReference type="ChEBI" id="CHEBI:17172"/>
        <dbReference type="ChEBI" id="CHEBI:43474"/>
        <dbReference type="ChEBI" id="CHEBI:57259"/>
        <dbReference type="EC" id="2.4.2.1"/>
    </reaction>
</comment>
<dbReference type="AlphaFoldDB" id="A0AA39HFY4"/>